<accession>A0A804JGC8</accession>
<keyword evidence="1" id="KW-0472">Membrane</keyword>
<evidence type="ECO:0000256" key="1">
    <source>
        <dbReference type="SAM" id="Phobius"/>
    </source>
</evidence>
<proteinExistence type="predicted"/>
<dbReference type="InterPro" id="IPR053070">
    <property type="entry name" value="RING-type_E3_ubiquitin-ligase"/>
</dbReference>
<name>A0A804JGC8_MUSAM</name>
<evidence type="ECO:0000313" key="4">
    <source>
        <dbReference type="Proteomes" id="UP000012960"/>
    </source>
</evidence>
<keyword evidence="1" id="KW-1133">Transmembrane helix</keyword>
<reference evidence="2" key="1">
    <citation type="submission" date="2021-03" db="EMBL/GenBank/DDBJ databases">
        <authorList>
            <consortium name="Genoscope - CEA"/>
            <person name="William W."/>
        </authorList>
    </citation>
    <scope>NUCLEOTIDE SEQUENCE</scope>
    <source>
        <strain evidence="2">Doubled-haploid Pahang</strain>
    </source>
</reference>
<feature type="transmembrane region" description="Helical" evidence="1">
    <location>
        <begin position="6"/>
        <end position="22"/>
    </location>
</feature>
<sequence length="77" mass="8461">MTVTRSAVSTMFIVFVCTRLICARMHLRDTRMAFLAATRSDLGILEHGVNGLEPVVVANFPIKKFGDQSLALGQEAH</sequence>
<dbReference type="AlphaFoldDB" id="A0A804JGC8"/>
<dbReference type="PANTHER" id="PTHR47035:SF3">
    <property type="entry name" value="OS11G0150450 PROTEIN"/>
    <property type="match status" value="1"/>
</dbReference>
<dbReference type="PANTHER" id="PTHR47035">
    <property type="entry name" value="OS11G0150450 PROTEIN"/>
    <property type="match status" value="1"/>
</dbReference>
<keyword evidence="1" id="KW-0812">Transmembrane</keyword>
<dbReference type="Gramene" id="Ma06_t14880.1">
    <property type="protein sequence ID" value="Ma06_p14880.1"/>
    <property type="gene ID" value="Ma06_g14880"/>
</dbReference>
<dbReference type="Proteomes" id="UP000012960">
    <property type="component" value="Unplaced"/>
</dbReference>
<dbReference type="OMA" id="RLICARM"/>
<protein>
    <submittedName>
        <fullName evidence="2">(wild Malaysian banana) hypothetical protein</fullName>
    </submittedName>
</protein>
<gene>
    <name evidence="2" type="ORF">GSMUA_160840.1</name>
</gene>
<dbReference type="EnsemblPlants" id="Ma06_t14880.1">
    <property type="protein sequence ID" value="Ma06_p14880.1"/>
    <property type="gene ID" value="Ma06_g14880"/>
</dbReference>
<keyword evidence="4" id="KW-1185">Reference proteome</keyword>
<organism evidence="3 4">
    <name type="scientific">Musa acuminata subsp. malaccensis</name>
    <name type="common">Wild banana</name>
    <name type="synonym">Musa malaccensis</name>
    <dbReference type="NCBI Taxonomy" id="214687"/>
    <lineage>
        <taxon>Eukaryota</taxon>
        <taxon>Viridiplantae</taxon>
        <taxon>Streptophyta</taxon>
        <taxon>Embryophyta</taxon>
        <taxon>Tracheophyta</taxon>
        <taxon>Spermatophyta</taxon>
        <taxon>Magnoliopsida</taxon>
        <taxon>Liliopsida</taxon>
        <taxon>Zingiberales</taxon>
        <taxon>Musaceae</taxon>
        <taxon>Musa</taxon>
    </lineage>
</organism>
<dbReference type="InParanoid" id="A0A804JGC8"/>
<evidence type="ECO:0000313" key="3">
    <source>
        <dbReference type="EnsemblPlants" id="Ma06_p14880.1"/>
    </source>
</evidence>
<evidence type="ECO:0000313" key="2">
    <source>
        <dbReference type="EMBL" id="CAG1846289.1"/>
    </source>
</evidence>
<reference evidence="3" key="2">
    <citation type="submission" date="2021-05" db="UniProtKB">
        <authorList>
            <consortium name="EnsemblPlants"/>
        </authorList>
    </citation>
    <scope>IDENTIFICATION</scope>
    <source>
        <strain evidence="3">subsp. malaccensis</strain>
    </source>
</reference>
<dbReference type="EMBL" id="HG996471">
    <property type="protein sequence ID" value="CAG1846289.1"/>
    <property type="molecule type" value="Genomic_DNA"/>
</dbReference>